<dbReference type="EMBL" id="JAHOEP010000005">
    <property type="protein sequence ID" value="MBV3407337.1"/>
    <property type="molecule type" value="Genomic_DNA"/>
</dbReference>
<organism evidence="1 2">
    <name type="scientific">Segatella copri</name>
    <dbReference type="NCBI Taxonomy" id="165179"/>
    <lineage>
        <taxon>Bacteria</taxon>
        <taxon>Pseudomonadati</taxon>
        <taxon>Bacteroidota</taxon>
        <taxon>Bacteroidia</taxon>
        <taxon>Bacteroidales</taxon>
        <taxon>Prevotellaceae</taxon>
        <taxon>Segatella</taxon>
    </lineage>
</organism>
<dbReference type="Proteomes" id="UP001196316">
    <property type="component" value="Unassembled WGS sequence"/>
</dbReference>
<name>A0AAW4N8T5_9BACT</name>
<evidence type="ECO:0000313" key="2">
    <source>
        <dbReference type="Proteomes" id="UP001196316"/>
    </source>
</evidence>
<sequence>MSSSTYNSLTNAGFIPEQPLLVRKTVVTQEKGIKYTLDVKANYPSVVFQVDGCIIRSGRKCDKLVLVNTKGESSEEWTQFFVELKGHDAIHGIEQLLDTAKNQIFIDESNKVRKARLVATSIPSNRANPMVEKLKREFKKIKVDYKSLKPGQRDCL</sequence>
<reference evidence="1" key="1">
    <citation type="submission" date="2021-06" db="EMBL/GenBank/DDBJ databases">
        <title>Collection of gut derived symbiotic bacterial strains cultured from healthy donors.</title>
        <authorList>
            <person name="Lin H."/>
            <person name="Littmann E."/>
            <person name="Pamer E.G."/>
        </authorList>
    </citation>
    <scope>NUCLEOTIDE SEQUENCE</scope>
    <source>
        <strain evidence="1">MSK.21.60</strain>
    </source>
</reference>
<comment type="caution">
    <text evidence="1">The sequence shown here is derived from an EMBL/GenBank/DDBJ whole genome shotgun (WGS) entry which is preliminary data.</text>
</comment>
<protein>
    <submittedName>
        <fullName evidence="1">Uncharacterized protein</fullName>
    </submittedName>
</protein>
<dbReference type="AlphaFoldDB" id="A0AAW4N8T5"/>
<accession>A0AAW4N8T5</accession>
<evidence type="ECO:0000313" key="1">
    <source>
        <dbReference type="EMBL" id="MBV3407337.1"/>
    </source>
</evidence>
<gene>
    <name evidence="1" type="ORF">KSW80_02750</name>
</gene>
<proteinExistence type="predicted"/>
<dbReference type="RefSeq" id="WP_217326153.1">
    <property type="nucleotide sequence ID" value="NZ_JAHOEK010000005.1"/>
</dbReference>